<proteinExistence type="predicted"/>
<dbReference type="PANTHER" id="PTHR12110:SF41">
    <property type="entry name" value="INOSOSE DEHYDRATASE"/>
    <property type="match status" value="1"/>
</dbReference>
<keyword evidence="3" id="KW-1185">Reference proteome</keyword>
<dbReference type="InterPro" id="IPR036237">
    <property type="entry name" value="Xyl_isomerase-like_sf"/>
</dbReference>
<evidence type="ECO:0000259" key="1">
    <source>
        <dbReference type="Pfam" id="PF01261"/>
    </source>
</evidence>
<protein>
    <submittedName>
        <fullName evidence="2">Sugar phosphate isomerase/epimerase family protein</fullName>
    </submittedName>
</protein>
<evidence type="ECO:0000313" key="2">
    <source>
        <dbReference type="EMBL" id="MFC0215958.1"/>
    </source>
</evidence>
<dbReference type="InterPro" id="IPR050312">
    <property type="entry name" value="IolE/XylAMocC-like"/>
</dbReference>
<dbReference type="Pfam" id="PF01261">
    <property type="entry name" value="AP_endonuc_2"/>
    <property type="match status" value="1"/>
</dbReference>
<organism evidence="2 3">
    <name type="scientific">Paenibacillus chartarius</name>
    <dbReference type="NCBI Taxonomy" id="747481"/>
    <lineage>
        <taxon>Bacteria</taxon>
        <taxon>Bacillati</taxon>
        <taxon>Bacillota</taxon>
        <taxon>Bacilli</taxon>
        <taxon>Bacillales</taxon>
        <taxon>Paenibacillaceae</taxon>
        <taxon>Paenibacillus</taxon>
    </lineage>
</organism>
<dbReference type="PANTHER" id="PTHR12110">
    <property type="entry name" value="HYDROXYPYRUVATE ISOMERASE"/>
    <property type="match status" value="1"/>
</dbReference>
<feature type="domain" description="Xylose isomerase-like TIM barrel" evidence="1">
    <location>
        <begin position="25"/>
        <end position="250"/>
    </location>
</feature>
<dbReference type="EMBL" id="JBHLWN010000106">
    <property type="protein sequence ID" value="MFC0215958.1"/>
    <property type="molecule type" value="Genomic_DNA"/>
</dbReference>
<comment type="caution">
    <text evidence="2">The sequence shown here is derived from an EMBL/GenBank/DDBJ whole genome shotgun (WGS) entry which is preliminary data.</text>
</comment>
<dbReference type="GO" id="GO:0016853">
    <property type="term" value="F:isomerase activity"/>
    <property type="evidence" value="ECO:0007669"/>
    <property type="project" value="UniProtKB-KW"/>
</dbReference>
<reference evidence="2 3" key="1">
    <citation type="submission" date="2024-09" db="EMBL/GenBank/DDBJ databases">
        <authorList>
            <person name="Sun Q."/>
            <person name="Mori K."/>
        </authorList>
    </citation>
    <scope>NUCLEOTIDE SEQUENCE [LARGE SCALE GENOMIC DNA]</scope>
    <source>
        <strain evidence="2 3">CCM 7759</strain>
    </source>
</reference>
<keyword evidence="2" id="KW-0413">Isomerase</keyword>
<dbReference type="Gene3D" id="3.20.20.150">
    <property type="entry name" value="Divalent-metal-dependent TIM barrel enzymes"/>
    <property type="match status" value="1"/>
</dbReference>
<name>A0ABV6DTX1_9BACL</name>
<accession>A0ABV6DTX1</accession>
<dbReference type="InterPro" id="IPR013022">
    <property type="entry name" value="Xyl_isomerase-like_TIM-brl"/>
</dbReference>
<gene>
    <name evidence="2" type="ORF">ACFFK0_26520</name>
</gene>
<evidence type="ECO:0000313" key="3">
    <source>
        <dbReference type="Proteomes" id="UP001589776"/>
    </source>
</evidence>
<dbReference type="SUPFAM" id="SSF51658">
    <property type="entry name" value="Xylose isomerase-like"/>
    <property type="match status" value="1"/>
</dbReference>
<dbReference type="Proteomes" id="UP001589776">
    <property type="component" value="Unassembled WGS sequence"/>
</dbReference>
<sequence>MAKMGIALQLYTLRNETATDFAGTLRRVAEIGYEGVEFAGYGGLAPQELKALLAELNLKAVGSHVSLARLKDNLDEEIEMNLAIGNKYVICPYLVEADRQEPGLHATLEVFKEAAEKLAQHGIQFGYHNHAFELEEKVGDKLLFDHIFAELPADKAVVEMDVCWVTVGGQDPVAYIGKYAGRLPLLHLKDIRKDDEGKIQTVELGQGDVDLPAVIEAAGNAGTEWLVVEQDHCQNPPIESVTNSMGWLKQNYL</sequence>
<dbReference type="RefSeq" id="WP_377473652.1">
    <property type="nucleotide sequence ID" value="NZ_JBHLWN010000106.1"/>
</dbReference>